<proteinExistence type="predicted"/>
<organism evidence="1">
    <name type="scientific">hydrothermal vent metagenome</name>
    <dbReference type="NCBI Taxonomy" id="652676"/>
    <lineage>
        <taxon>unclassified sequences</taxon>
        <taxon>metagenomes</taxon>
        <taxon>ecological metagenomes</taxon>
    </lineage>
</organism>
<protein>
    <submittedName>
        <fullName evidence="1">Uncharacterized protein</fullName>
    </submittedName>
</protein>
<name>A0A3B0V7E8_9ZZZZ</name>
<dbReference type="EMBL" id="UOEU01000640">
    <property type="protein sequence ID" value="VAW36840.1"/>
    <property type="molecule type" value="Genomic_DNA"/>
</dbReference>
<dbReference type="AlphaFoldDB" id="A0A3B0V7E8"/>
<accession>A0A3B0V7E8</accession>
<gene>
    <name evidence="1" type="ORF">MNBD_CHLOROFLEXI01-4616</name>
</gene>
<reference evidence="1" key="1">
    <citation type="submission" date="2018-06" db="EMBL/GenBank/DDBJ databases">
        <authorList>
            <person name="Zhirakovskaya E."/>
        </authorList>
    </citation>
    <scope>NUCLEOTIDE SEQUENCE</scope>
</reference>
<sequence length="39" mass="4467">MAYWVLPRVVAYVLNQQQHHADGDLWTGLERIEASDKGV</sequence>
<evidence type="ECO:0000313" key="1">
    <source>
        <dbReference type="EMBL" id="VAW36840.1"/>
    </source>
</evidence>